<comment type="catalytic activity">
    <reaction evidence="9">
        <text>Hydrolysis of dipeptides, preferentially hydrophobic dipeptides including prolyl amino acids.</text>
        <dbReference type="EC" id="3.4.13.18"/>
    </reaction>
</comment>
<comment type="cofactor">
    <cofactor evidence="1">
        <name>Co(2+)</name>
        <dbReference type="ChEBI" id="CHEBI:48828"/>
    </cofactor>
</comment>
<protein>
    <recommendedName>
        <fullName evidence="13">Cytosol non-specific dipeptidase</fullName>
        <ecNumber evidence="10">3.4.13.18</ecNumber>
    </recommendedName>
    <alternativeName>
        <fullName evidence="16">Aminoacyl-histidine dipeptidase</fullName>
    </alternativeName>
    <alternativeName>
        <fullName evidence="15">Beta-alanyl-histidine dipeptidase</fullName>
    </alternativeName>
    <alternativeName>
        <fullName evidence="14">Carnosinase</fullName>
    </alternativeName>
    <alternativeName>
        <fullName evidence="11">Peptidase D</fullName>
    </alternativeName>
    <alternativeName>
        <fullName evidence="17">Xaa-His dipeptidase</fullName>
    </alternativeName>
</protein>
<accession>A0A4Y8L560</accession>
<organism evidence="19 20">
    <name type="scientific">Dysgonomonas capnocytophagoides</name>
    <dbReference type="NCBI Taxonomy" id="45254"/>
    <lineage>
        <taxon>Bacteria</taxon>
        <taxon>Pseudomonadati</taxon>
        <taxon>Bacteroidota</taxon>
        <taxon>Bacteroidia</taxon>
        <taxon>Bacteroidales</taxon>
        <taxon>Dysgonomonadaceae</taxon>
        <taxon>Dysgonomonas</taxon>
    </lineage>
</organism>
<dbReference type="FunFam" id="3.40.630.10:FF:000018">
    <property type="entry name" value="Aminoacyl-histidine dipeptidase PepD"/>
    <property type="match status" value="1"/>
</dbReference>
<evidence type="ECO:0000256" key="6">
    <source>
        <dbReference type="ARBA" id="ARBA00022833"/>
    </source>
</evidence>
<dbReference type="GO" id="GO:0006508">
    <property type="term" value="P:proteolysis"/>
    <property type="evidence" value="ECO:0007669"/>
    <property type="project" value="UniProtKB-KW"/>
</dbReference>
<dbReference type="PIRSF" id="PIRSF016599">
    <property type="entry name" value="Xaa-His_dipept"/>
    <property type="match status" value="1"/>
</dbReference>
<evidence type="ECO:0000256" key="17">
    <source>
        <dbReference type="ARBA" id="ARBA00078074"/>
    </source>
</evidence>
<evidence type="ECO:0000256" key="7">
    <source>
        <dbReference type="ARBA" id="ARBA00023049"/>
    </source>
</evidence>
<evidence type="ECO:0000256" key="5">
    <source>
        <dbReference type="ARBA" id="ARBA00022801"/>
    </source>
</evidence>
<dbReference type="Proteomes" id="UP000297861">
    <property type="component" value="Unassembled WGS sequence"/>
</dbReference>
<evidence type="ECO:0000256" key="11">
    <source>
        <dbReference type="ARBA" id="ARBA00044252"/>
    </source>
</evidence>
<dbReference type="NCBIfam" id="TIGR01893">
    <property type="entry name" value="aa-his-dipept"/>
    <property type="match status" value="1"/>
</dbReference>
<dbReference type="EMBL" id="SOML01000002">
    <property type="protein sequence ID" value="TFD97809.1"/>
    <property type="molecule type" value="Genomic_DNA"/>
</dbReference>
<dbReference type="Pfam" id="PF01546">
    <property type="entry name" value="Peptidase_M20"/>
    <property type="match status" value="1"/>
</dbReference>
<dbReference type="InterPro" id="IPR011650">
    <property type="entry name" value="Peptidase_M20_dimer"/>
</dbReference>
<dbReference type="InterPro" id="IPR001160">
    <property type="entry name" value="Peptidase_M20C"/>
</dbReference>
<dbReference type="Pfam" id="PF07687">
    <property type="entry name" value="M20_dimer"/>
    <property type="match status" value="1"/>
</dbReference>
<proteinExistence type="inferred from homology"/>
<evidence type="ECO:0000259" key="18">
    <source>
        <dbReference type="Pfam" id="PF07687"/>
    </source>
</evidence>
<evidence type="ECO:0000256" key="13">
    <source>
        <dbReference type="ARBA" id="ARBA00071271"/>
    </source>
</evidence>
<dbReference type="STRING" id="1121485.GCA_000426485_03309"/>
<gene>
    <name evidence="19" type="ORF">E2605_04105</name>
</gene>
<keyword evidence="6" id="KW-0862">Zinc</keyword>
<keyword evidence="3" id="KW-0645">Protease</keyword>
<keyword evidence="20" id="KW-1185">Reference proteome</keyword>
<evidence type="ECO:0000256" key="2">
    <source>
        <dbReference type="ARBA" id="ARBA00001947"/>
    </source>
</evidence>
<evidence type="ECO:0000256" key="1">
    <source>
        <dbReference type="ARBA" id="ARBA00001941"/>
    </source>
</evidence>
<evidence type="ECO:0000256" key="4">
    <source>
        <dbReference type="ARBA" id="ARBA00022723"/>
    </source>
</evidence>
<dbReference type="SUPFAM" id="SSF53187">
    <property type="entry name" value="Zn-dependent exopeptidases"/>
    <property type="match status" value="1"/>
</dbReference>
<dbReference type="Gene3D" id="3.40.630.10">
    <property type="entry name" value="Zn peptidases"/>
    <property type="match status" value="2"/>
</dbReference>
<dbReference type="OrthoDB" id="9773892at2"/>
<keyword evidence="4" id="KW-0479">Metal-binding</keyword>
<keyword evidence="8" id="KW-0170">Cobalt</keyword>
<comment type="cofactor">
    <cofactor evidence="2">
        <name>Zn(2+)</name>
        <dbReference type="ChEBI" id="CHEBI:29105"/>
    </cofactor>
</comment>
<evidence type="ECO:0000256" key="12">
    <source>
        <dbReference type="ARBA" id="ARBA00061423"/>
    </source>
</evidence>
<sequence>MSKEILKLKPENVWKHFYELTQIPRPTGHTKAVEKYVVDFAKGLNLDVKQDKVGNVLITKPASKGMENAPTVILQSHLDMVPQKNSDVQHDFLKDPIETVIDGNIVKAKSTTLGADNGIGAAAILAVMEDDSLVHGKIEGLFTIDEEEGMVGAFGLEPGFLTGSILLNLDTEEEGELCIGCAGGIDENVSWQYKDVEAPAGDVAVKVSLKGLKGGHSGGEIHLGRANANKLMFRFLKEAVRSLDARLASVEGGSLRNAIPREAFAVLTVLPENADALMDLVDDYNDLYCEEFAEIETNLTLKAEKVDLPKTVLPEEIQDDVINAVVACPNGVISMLQSFPGIVESSTNIASIKSGEGKVEIKFLTRSSSESKKEALDSMIESVFSLADAKVEAVNGYPGWQPNAHSKVLEVMKSLFVSQFGREPQVQVVHAGLECGIILGSTPGLDIVSFGPTIMNPHSPDEFVEIDTVERFYHYLTAILSELK</sequence>
<comment type="caution">
    <text evidence="19">The sequence shown here is derived from an EMBL/GenBank/DDBJ whole genome shotgun (WGS) entry which is preliminary data.</text>
</comment>
<evidence type="ECO:0000256" key="16">
    <source>
        <dbReference type="ARBA" id="ARBA00077688"/>
    </source>
</evidence>
<evidence type="ECO:0000313" key="19">
    <source>
        <dbReference type="EMBL" id="TFD97809.1"/>
    </source>
</evidence>
<evidence type="ECO:0000313" key="20">
    <source>
        <dbReference type="Proteomes" id="UP000297861"/>
    </source>
</evidence>
<reference evidence="19 20" key="1">
    <citation type="submission" date="2019-03" db="EMBL/GenBank/DDBJ databases">
        <title>San Antonio Military Medical Center submission to MRSN (WRAIR), pending publication.</title>
        <authorList>
            <person name="Blyth D.M."/>
            <person name="Mccarthy S.L."/>
            <person name="Schall S.E."/>
            <person name="Stam J.A."/>
            <person name="Ong A.C."/>
            <person name="Mcgann P.T."/>
        </authorList>
    </citation>
    <scope>NUCLEOTIDE SEQUENCE [LARGE SCALE GENOMIC DNA]</scope>
    <source>
        <strain evidence="19 20">MRSN571793</strain>
    </source>
</reference>
<dbReference type="AlphaFoldDB" id="A0A4Y8L560"/>
<dbReference type="GO" id="GO:0070573">
    <property type="term" value="F:metallodipeptidase activity"/>
    <property type="evidence" value="ECO:0007669"/>
    <property type="project" value="TreeGrafter"/>
</dbReference>
<dbReference type="GO" id="GO:0046872">
    <property type="term" value="F:metal ion binding"/>
    <property type="evidence" value="ECO:0007669"/>
    <property type="project" value="UniProtKB-KW"/>
</dbReference>
<keyword evidence="7" id="KW-0482">Metalloprotease</keyword>
<evidence type="ECO:0000256" key="14">
    <source>
        <dbReference type="ARBA" id="ARBA00075285"/>
    </source>
</evidence>
<dbReference type="CDD" id="cd03890">
    <property type="entry name" value="M20_pepD"/>
    <property type="match status" value="1"/>
</dbReference>
<dbReference type="PANTHER" id="PTHR43501:SF1">
    <property type="entry name" value="CYTOSOL NON-SPECIFIC DIPEPTIDASE"/>
    <property type="match status" value="1"/>
</dbReference>
<keyword evidence="5" id="KW-0378">Hydrolase</keyword>
<comment type="similarity">
    <text evidence="12">Belongs to the peptidase M20C family.</text>
</comment>
<evidence type="ECO:0000256" key="10">
    <source>
        <dbReference type="ARBA" id="ARBA00038976"/>
    </source>
</evidence>
<feature type="domain" description="Peptidase M20 dimerisation" evidence="18">
    <location>
        <begin position="208"/>
        <end position="287"/>
    </location>
</feature>
<dbReference type="GO" id="GO:0005829">
    <property type="term" value="C:cytosol"/>
    <property type="evidence" value="ECO:0007669"/>
    <property type="project" value="TreeGrafter"/>
</dbReference>
<evidence type="ECO:0000256" key="15">
    <source>
        <dbReference type="ARBA" id="ARBA00076004"/>
    </source>
</evidence>
<dbReference type="PANTHER" id="PTHR43501">
    <property type="entry name" value="CYTOSOL NON-SPECIFIC DIPEPTIDASE"/>
    <property type="match status" value="1"/>
</dbReference>
<dbReference type="InterPro" id="IPR002933">
    <property type="entry name" value="Peptidase_M20"/>
</dbReference>
<evidence type="ECO:0000256" key="9">
    <source>
        <dbReference type="ARBA" id="ARBA00036421"/>
    </source>
</evidence>
<name>A0A4Y8L560_9BACT</name>
<dbReference type="EC" id="3.4.13.18" evidence="10"/>
<dbReference type="FunFam" id="3.40.630.10:FF:000015">
    <property type="entry name" value="Aminoacyl-histidine dipeptidase PepD"/>
    <property type="match status" value="1"/>
</dbReference>
<dbReference type="PRINTS" id="PR00934">
    <property type="entry name" value="XHISDIPTASE"/>
</dbReference>
<evidence type="ECO:0000256" key="3">
    <source>
        <dbReference type="ARBA" id="ARBA00022670"/>
    </source>
</evidence>
<dbReference type="RefSeq" id="WP_134435589.1">
    <property type="nucleotide sequence ID" value="NZ_SOML01000002.1"/>
</dbReference>
<evidence type="ECO:0000256" key="8">
    <source>
        <dbReference type="ARBA" id="ARBA00023285"/>
    </source>
</evidence>